<dbReference type="Proteomes" id="UP001553843">
    <property type="component" value="Unassembled WGS sequence"/>
</dbReference>
<proteinExistence type="predicted"/>
<sequence length="78" mass="8375">MDLEIRHLRAVTAIADVGNLYKAARVLGVAQPTLTAQLRRIESSLGGPRCGPRPELSGTHNCVSAPHPRTRWPGGCGY</sequence>
<evidence type="ECO:0000313" key="3">
    <source>
        <dbReference type="Proteomes" id="UP001553843"/>
    </source>
</evidence>
<comment type="caution">
    <text evidence="2">The sequence shown here is derived from an EMBL/GenBank/DDBJ whole genome shotgun (WGS) entry which is preliminary data.</text>
</comment>
<evidence type="ECO:0000259" key="1">
    <source>
        <dbReference type="PROSITE" id="PS50931"/>
    </source>
</evidence>
<dbReference type="InterPro" id="IPR036388">
    <property type="entry name" value="WH-like_DNA-bd_sf"/>
</dbReference>
<evidence type="ECO:0000313" key="2">
    <source>
        <dbReference type="EMBL" id="MEW2362059.1"/>
    </source>
</evidence>
<dbReference type="EMBL" id="JBEYRS010000003">
    <property type="protein sequence ID" value="MEW2362059.1"/>
    <property type="molecule type" value="Genomic_DNA"/>
</dbReference>
<protein>
    <submittedName>
        <fullName evidence="2">LysR family transcriptional regulator</fullName>
    </submittedName>
</protein>
<dbReference type="Pfam" id="PF00126">
    <property type="entry name" value="HTH_1"/>
    <property type="match status" value="1"/>
</dbReference>
<gene>
    <name evidence="2" type="ORF">AB0887_08870</name>
</gene>
<dbReference type="RefSeq" id="WP_359771525.1">
    <property type="nucleotide sequence ID" value="NZ_JBIDCN010000001.1"/>
</dbReference>
<organism evidence="2 3">
    <name type="scientific">Streptomyces huasconensis</name>
    <dbReference type="NCBI Taxonomy" id="1854574"/>
    <lineage>
        <taxon>Bacteria</taxon>
        <taxon>Bacillati</taxon>
        <taxon>Actinomycetota</taxon>
        <taxon>Actinomycetes</taxon>
        <taxon>Kitasatosporales</taxon>
        <taxon>Streptomycetaceae</taxon>
        <taxon>Streptomyces</taxon>
    </lineage>
</organism>
<dbReference type="InterPro" id="IPR000847">
    <property type="entry name" value="LysR_HTH_N"/>
</dbReference>
<dbReference type="InterPro" id="IPR036390">
    <property type="entry name" value="WH_DNA-bd_sf"/>
</dbReference>
<reference evidence="2 3" key="1">
    <citation type="submission" date="2024-06" db="EMBL/GenBank/DDBJ databases">
        <title>The Natural Products Discovery Center: Release of the First 8490 Sequenced Strains for Exploring Actinobacteria Biosynthetic Diversity.</title>
        <authorList>
            <person name="Kalkreuter E."/>
            <person name="Kautsar S.A."/>
            <person name="Yang D."/>
            <person name="Bader C.D."/>
            <person name="Teijaro C.N."/>
            <person name="Fluegel L."/>
            <person name="Davis C.M."/>
            <person name="Simpson J.R."/>
            <person name="Lauterbach L."/>
            <person name="Steele A.D."/>
            <person name="Gui C."/>
            <person name="Meng S."/>
            <person name="Li G."/>
            <person name="Viehrig K."/>
            <person name="Ye F."/>
            <person name="Su P."/>
            <person name="Kiefer A.F."/>
            <person name="Nichols A."/>
            <person name="Cepeda A.J."/>
            <person name="Yan W."/>
            <person name="Fan B."/>
            <person name="Jiang Y."/>
            <person name="Adhikari A."/>
            <person name="Zheng C.-J."/>
            <person name="Schuster L."/>
            <person name="Cowan T.M."/>
            <person name="Smanski M.J."/>
            <person name="Chevrette M.G."/>
            <person name="De Carvalho L.P.S."/>
            <person name="Shen B."/>
        </authorList>
    </citation>
    <scope>NUCLEOTIDE SEQUENCE [LARGE SCALE GENOMIC DNA]</scope>
    <source>
        <strain evidence="2 3">NPDC047833</strain>
    </source>
</reference>
<dbReference type="Gene3D" id="1.10.10.10">
    <property type="entry name" value="Winged helix-like DNA-binding domain superfamily/Winged helix DNA-binding domain"/>
    <property type="match status" value="1"/>
</dbReference>
<dbReference type="PROSITE" id="PS50931">
    <property type="entry name" value="HTH_LYSR"/>
    <property type="match status" value="1"/>
</dbReference>
<accession>A0ABV3LSW1</accession>
<name>A0ABV3LSW1_9ACTN</name>
<dbReference type="SUPFAM" id="SSF46785">
    <property type="entry name" value="Winged helix' DNA-binding domain"/>
    <property type="match status" value="1"/>
</dbReference>
<keyword evidence="3" id="KW-1185">Reference proteome</keyword>
<feature type="domain" description="HTH lysR-type" evidence="1">
    <location>
        <begin position="1"/>
        <end position="48"/>
    </location>
</feature>